<dbReference type="NCBIfam" id="TIGR00975">
    <property type="entry name" value="3a0107s03"/>
    <property type="match status" value="1"/>
</dbReference>
<evidence type="ECO:0000256" key="5">
    <source>
        <dbReference type="PIRSR" id="PIRSR002756-1"/>
    </source>
</evidence>
<dbReference type="InterPro" id="IPR005673">
    <property type="entry name" value="ABC_phos-bd_PstS"/>
</dbReference>
<dbReference type="AlphaFoldDB" id="A0A8H9IT22"/>
<dbReference type="InterPro" id="IPR024370">
    <property type="entry name" value="PBP_domain"/>
</dbReference>
<keyword evidence="2 4" id="KW-0813">Transport</keyword>
<reference evidence="7" key="2">
    <citation type="submission" date="2020-09" db="EMBL/GenBank/DDBJ databases">
        <authorList>
            <person name="Sun Q."/>
            <person name="Zhou Y."/>
        </authorList>
    </citation>
    <scope>NUCLEOTIDE SEQUENCE</scope>
    <source>
        <strain evidence="7">CGMCC 4.7679</strain>
    </source>
</reference>
<evidence type="ECO:0000313" key="8">
    <source>
        <dbReference type="Proteomes" id="UP000658656"/>
    </source>
</evidence>
<sequence>MSGFEKLRQLEDTTVKILRPMGAVGMVASAALVLAACGSDPASNNSGTPTSGAAAAATGTANVVCGGKTPLSGEGSTAQKTAVDVFAQQYAKACPGQVVNYNATGSGAGVKQFNAKQVDFGGSDSPLSGADVDAAKTRCAGNPAWNLPMVVGPVAIAYKLDGVSSLTLNGEVAAKIFNGQIKTWNDPAIAALNSGVPLPAKPIQVFSRSDESGTTDNFQHYLSAASKGAWTQGTGKAFKGGVGNGASGSNGVASAIRAADGAIGYVESSYVKDGLTAAKIDSGSGAVELTPQNVGKALDAAVFKTPGSNDLAMDLDKIYAANTPGAYPLLLTTYEIVCSKGYDADTAKAVKAFLTVSATTAQQPIADKGFVPLPQSLQDKVLTAINAIS</sequence>
<dbReference type="SUPFAM" id="SSF53850">
    <property type="entry name" value="Periplasmic binding protein-like II"/>
    <property type="match status" value="1"/>
</dbReference>
<evidence type="ECO:0000313" key="7">
    <source>
        <dbReference type="EMBL" id="GHF57074.1"/>
    </source>
</evidence>
<dbReference type="Proteomes" id="UP000658656">
    <property type="component" value="Unassembled WGS sequence"/>
</dbReference>
<organism evidence="7 8">
    <name type="scientific">Amycolatopsis bartoniae</name>
    <dbReference type="NCBI Taxonomy" id="941986"/>
    <lineage>
        <taxon>Bacteria</taxon>
        <taxon>Bacillati</taxon>
        <taxon>Actinomycetota</taxon>
        <taxon>Actinomycetes</taxon>
        <taxon>Pseudonocardiales</taxon>
        <taxon>Pseudonocardiaceae</taxon>
        <taxon>Amycolatopsis</taxon>
    </lineage>
</organism>
<dbReference type="GO" id="GO:0042301">
    <property type="term" value="F:phosphate ion binding"/>
    <property type="evidence" value="ECO:0007669"/>
    <property type="project" value="InterPro"/>
</dbReference>
<evidence type="ECO:0000259" key="6">
    <source>
        <dbReference type="Pfam" id="PF12849"/>
    </source>
</evidence>
<evidence type="ECO:0000256" key="3">
    <source>
        <dbReference type="ARBA" id="ARBA00022592"/>
    </source>
</evidence>
<evidence type="ECO:0000256" key="2">
    <source>
        <dbReference type="ARBA" id="ARBA00022448"/>
    </source>
</evidence>
<dbReference type="EMBL" id="BNAV01000004">
    <property type="protein sequence ID" value="GHF57074.1"/>
    <property type="molecule type" value="Genomic_DNA"/>
</dbReference>
<evidence type="ECO:0000256" key="4">
    <source>
        <dbReference type="PIRNR" id="PIRNR002756"/>
    </source>
</evidence>
<reference evidence="7" key="1">
    <citation type="journal article" date="2014" name="Int. J. Syst. Evol. Microbiol.">
        <title>Complete genome sequence of Corynebacterium casei LMG S-19264T (=DSM 44701T), isolated from a smear-ripened cheese.</title>
        <authorList>
            <consortium name="US DOE Joint Genome Institute (JGI-PGF)"/>
            <person name="Walter F."/>
            <person name="Albersmeier A."/>
            <person name="Kalinowski J."/>
            <person name="Ruckert C."/>
        </authorList>
    </citation>
    <scope>NUCLEOTIDE SEQUENCE</scope>
    <source>
        <strain evidence="7">CGMCC 4.7679</strain>
    </source>
</reference>
<feature type="binding site" evidence="5">
    <location>
        <position position="124"/>
    </location>
    <ligand>
        <name>phosphate</name>
        <dbReference type="ChEBI" id="CHEBI:43474"/>
    </ligand>
</feature>
<dbReference type="GO" id="GO:0043190">
    <property type="term" value="C:ATP-binding cassette (ABC) transporter complex"/>
    <property type="evidence" value="ECO:0007669"/>
    <property type="project" value="InterPro"/>
</dbReference>
<feature type="binding site" evidence="5">
    <location>
        <begin position="212"/>
        <end position="214"/>
    </location>
    <ligand>
        <name>phosphate</name>
        <dbReference type="ChEBI" id="CHEBI:43474"/>
    </ligand>
</feature>
<dbReference type="PANTHER" id="PTHR42996:SF1">
    <property type="entry name" value="PHOSPHATE-BINDING PROTEIN PSTS"/>
    <property type="match status" value="1"/>
</dbReference>
<protein>
    <recommendedName>
        <fullName evidence="4">Phosphate-binding protein</fullName>
    </recommendedName>
</protein>
<dbReference type="PANTHER" id="PTHR42996">
    <property type="entry name" value="PHOSPHATE-BINDING PROTEIN PSTS"/>
    <property type="match status" value="1"/>
</dbReference>
<accession>A0A8H9IT22</accession>
<feature type="binding site" evidence="5">
    <location>
        <begin position="76"/>
        <end position="78"/>
    </location>
    <ligand>
        <name>phosphate</name>
        <dbReference type="ChEBI" id="CHEBI:43474"/>
    </ligand>
</feature>
<feature type="domain" description="PBP" evidence="6">
    <location>
        <begin position="60"/>
        <end position="355"/>
    </location>
</feature>
<feature type="binding site" evidence="5">
    <location>
        <position position="106"/>
    </location>
    <ligand>
        <name>phosphate</name>
        <dbReference type="ChEBI" id="CHEBI:43474"/>
    </ligand>
</feature>
<gene>
    <name evidence="7" type="primary">pstS</name>
    <name evidence="7" type="ORF">GCM10017566_32820</name>
</gene>
<dbReference type="Pfam" id="PF12849">
    <property type="entry name" value="PBP_like_2"/>
    <property type="match status" value="1"/>
</dbReference>
<dbReference type="Gene3D" id="3.40.190.10">
    <property type="entry name" value="Periplasmic binding protein-like II"/>
    <property type="match status" value="2"/>
</dbReference>
<keyword evidence="8" id="KW-1185">Reference proteome</keyword>
<dbReference type="PIRSF" id="PIRSF002756">
    <property type="entry name" value="PstS"/>
    <property type="match status" value="1"/>
</dbReference>
<dbReference type="CDD" id="cd13565">
    <property type="entry name" value="PBP2_PstS"/>
    <property type="match status" value="1"/>
</dbReference>
<evidence type="ECO:0000256" key="1">
    <source>
        <dbReference type="ARBA" id="ARBA00008725"/>
    </source>
</evidence>
<name>A0A8H9IT22_9PSEU</name>
<comment type="caution">
    <text evidence="7">The sequence shown here is derived from an EMBL/GenBank/DDBJ whole genome shotgun (WGS) entry which is preliminary data.</text>
</comment>
<dbReference type="InterPro" id="IPR050962">
    <property type="entry name" value="Phosphate-bind_PstS"/>
</dbReference>
<comment type="similarity">
    <text evidence="1 4">Belongs to the PstS family.</text>
</comment>
<proteinExistence type="inferred from homology"/>
<keyword evidence="3 4" id="KW-0592">Phosphate transport</keyword>
<dbReference type="GO" id="GO:0035435">
    <property type="term" value="P:phosphate ion transmembrane transport"/>
    <property type="evidence" value="ECO:0007669"/>
    <property type="project" value="InterPro"/>
</dbReference>